<evidence type="ECO:0000313" key="1">
    <source>
        <dbReference type="EMBL" id="TZG25672.1"/>
    </source>
</evidence>
<dbReference type="Proteomes" id="UP000322077">
    <property type="component" value="Unassembled WGS sequence"/>
</dbReference>
<gene>
    <name evidence="1" type="ORF">FYJ91_11700</name>
</gene>
<reference evidence="1 2" key="1">
    <citation type="submission" date="2019-08" db="EMBL/GenBank/DDBJ databases">
        <authorList>
            <person name="Wang G."/>
            <person name="Xu Z."/>
        </authorList>
    </citation>
    <scope>NUCLEOTIDE SEQUENCE [LARGE SCALE GENOMIC DNA]</scope>
    <source>
        <strain evidence="1 2">ZX</strain>
    </source>
</reference>
<evidence type="ECO:0000313" key="2">
    <source>
        <dbReference type="Proteomes" id="UP000322077"/>
    </source>
</evidence>
<comment type="caution">
    <text evidence="1">The sequence shown here is derived from an EMBL/GenBank/DDBJ whole genome shotgun (WGS) entry which is preliminary data.</text>
</comment>
<dbReference type="RefSeq" id="WP_149522480.1">
    <property type="nucleotide sequence ID" value="NZ_VTOU01000003.1"/>
</dbReference>
<sequence length="120" mass="13619">MYTVQYRSTEDLLDITWSGLFTSADMARYALDCSDIQAREGFKAGFRLRIWLRDGHPLPQESLAALAGAFTDFPKPSRQAWVTTSPLARLQIKRTMLWSYAKIFECPNEALAWLTGPDAN</sequence>
<proteinExistence type="predicted"/>
<protein>
    <submittedName>
        <fullName evidence="1">STAS/SEC14 domain-containing protein</fullName>
    </submittedName>
</protein>
<accession>A0A5D9C323</accession>
<dbReference type="EMBL" id="VTOU01000003">
    <property type="protein sequence ID" value="TZG25672.1"/>
    <property type="molecule type" value="Genomic_DNA"/>
</dbReference>
<keyword evidence="2" id="KW-1185">Reference proteome</keyword>
<dbReference type="AlphaFoldDB" id="A0A5D9C323"/>
<organism evidence="1 2">
    <name type="scientific">Sphingomonas montanisoli</name>
    <dbReference type="NCBI Taxonomy" id="2606412"/>
    <lineage>
        <taxon>Bacteria</taxon>
        <taxon>Pseudomonadati</taxon>
        <taxon>Pseudomonadota</taxon>
        <taxon>Alphaproteobacteria</taxon>
        <taxon>Sphingomonadales</taxon>
        <taxon>Sphingomonadaceae</taxon>
        <taxon>Sphingomonas</taxon>
    </lineage>
</organism>
<name>A0A5D9C323_9SPHN</name>